<evidence type="ECO:0000313" key="1">
    <source>
        <dbReference type="EMBL" id="CAK5009895.1"/>
    </source>
</evidence>
<organism evidence="1 2">
    <name type="scientific">Meloidogyne enterolobii</name>
    <name type="common">Root-knot nematode worm</name>
    <name type="synonym">Meloidogyne mayaguensis</name>
    <dbReference type="NCBI Taxonomy" id="390850"/>
    <lineage>
        <taxon>Eukaryota</taxon>
        <taxon>Metazoa</taxon>
        <taxon>Ecdysozoa</taxon>
        <taxon>Nematoda</taxon>
        <taxon>Chromadorea</taxon>
        <taxon>Rhabditida</taxon>
        <taxon>Tylenchina</taxon>
        <taxon>Tylenchomorpha</taxon>
        <taxon>Tylenchoidea</taxon>
        <taxon>Meloidogynidae</taxon>
        <taxon>Meloidogyninae</taxon>
        <taxon>Meloidogyne</taxon>
    </lineage>
</organism>
<gene>
    <name evidence="1" type="ORF">MENTE1834_LOCUS1471</name>
</gene>
<accession>A0ACB0XN46</accession>
<name>A0ACB0XN46_MELEN</name>
<dbReference type="EMBL" id="CAVMJV010000001">
    <property type="protein sequence ID" value="CAK5009895.1"/>
    <property type="molecule type" value="Genomic_DNA"/>
</dbReference>
<keyword evidence="2" id="KW-1185">Reference proteome</keyword>
<sequence>MMIFLKLIEQKCKDAKYKGKDWDFNATDIVNMIDSEDVDKVYKQLNIAVKEWTKTSKGNTAKIEMIVNKLAPLIKKLIQDLPDIIGLDNLANIAKKMLDIVESLKDVFAETGETLLEDSAEIAYTVKTKGLFAGGMKLVGKIGERVGK</sequence>
<evidence type="ECO:0000313" key="2">
    <source>
        <dbReference type="Proteomes" id="UP001497535"/>
    </source>
</evidence>
<comment type="caution">
    <text evidence="1">The sequence shown here is derived from an EMBL/GenBank/DDBJ whole genome shotgun (WGS) entry which is preliminary data.</text>
</comment>
<protein>
    <submittedName>
        <fullName evidence="1">Uncharacterized protein</fullName>
    </submittedName>
</protein>
<dbReference type="Proteomes" id="UP001497535">
    <property type="component" value="Unassembled WGS sequence"/>
</dbReference>
<proteinExistence type="predicted"/>
<reference evidence="1" key="1">
    <citation type="submission" date="2023-11" db="EMBL/GenBank/DDBJ databases">
        <authorList>
            <person name="Poullet M."/>
        </authorList>
    </citation>
    <scope>NUCLEOTIDE SEQUENCE</scope>
    <source>
        <strain evidence="1">E1834</strain>
    </source>
</reference>